<reference evidence="1" key="2">
    <citation type="journal article" date="2015" name="Fish Shellfish Immunol.">
        <title>Early steps in the European eel (Anguilla anguilla)-Vibrio vulnificus interaction in the gills: Role of the RtxA13 toxin.</title>
        <authorList>
            <person name="Callol A."/>
            <person name="Pajuelo D."/>
            <person name="Ebbesson L."/>
            <person name="Teles M."/>
            <person name="MacKenzie S."/>
            <person name="Amaro C."/>
        </authorList>
    </citation>
    <scope>NUCLEOTIDE SEQUENCE</scope>
</reference>
<dbReference type="AlphaFoldDB" id="A0A0E9PHN4"/>
<name>A0A0E9PHN4_ANGAN</name>
<protein>
    <submittedName>
        <fullName evidence="1">Uncharacterized protein</fullName>
    </submittedName>
</protein>
<dbReference type="EMBL" id="GBXM01104441">
    <property type="protein sequence ID" value="JAH04136.1"/>
    <property type="molecule type" value="Transcribed_RNA"/>
</dbReference>
<accession>A0A0E9PHN4</accession>
<proteinExistence type="predicted"/>
<reference evidence="1" key="1">
    <citation type="submission" date="2014-11" db="EMBL/GenBank/DDBJ databases">
        <authorList>
            <person name="Amaro Gonzalez C."/>
        </authorList>
    </citation>
    <scope>NUCLEOTIDE SEQUENCE</scope>
</reference>
<organism evidence="1">
    <name type="scientific">Anguilla anguilla</name>
    <name type="common">European freshwater eel</name>
    <name type="synonym">Muraena anguilla</name>
    <dbReference type="NCBI Taxonomy" id="7936"/>
    <lineage>
        <taxon>Eukaryota</taxon>
        <taxon>Metazoa</taxon>
        <taxon>Chordata</taxon>
        <taxon>Craniata</taxon>
        <taxon>Vertebrata</taxon>
        <taxon>Euteleostomi</taxon>
        <taxon>Actinopterygii</taxon>
        <taxon>Neopterygii</taxon>
        <taxon>Teleostei</taxon>
        <taxon>Anguilliformes</taxon>
        <taxon>Anguillidae</taxon>
        <taxon>Anguilla</taxon>
    </lineage>
</organism>
<evidence type="ECO:0000313" key="1">
    <source>
        <dbReference type="EMBL" id="JAH04136.1"/>
    </source>
</evidence>
<sequence>MFEFVKKKIYSNIFKVTPDSMTFKLLFQSFLFYQNNFQHDIKKKKVQSTS</sequence>